<name>G9YKJ5_FLAPL</name>
<accession>G9YKJ5</accession>
<dbReference type="AlphaFoldDB" id="G9YKJ5"/>
<proteinExistence type="predicted"/>
<comment type="caution">
    <text evidence="1">The sequence shown here is derived from an EMBL/GenBank/DDBJ whole genome shotgun (WGS) entry which is preliminary data.</text>
</comment>
<evidence type="ECO:0000313" key="1">
    <source>
        <dbReference type="EMBL" id="EHM55477.1"/>
    </source>
</evidence>
<dbReference type="EMBL" id="AGCK01000002">
    <property type="protein sequence ID" value="EHM55477.1"/>
    <property type="molecule type" value="Genomic_DNA"/>
</dbReference>
<evidence type="ECO:0000313" key="2">
    <source>
        <dbReference type="Proteomes" id="UP000004459"/>
    </source>
</evidence>
<protein>
    <submittedName>
        <fullName evidence="1">Uncharacterized protein</fullName>
    </submittedName>
</protein>
<gene>
    <name evidence="1" type="ORF">HMPREF0372_00005</name>
</gene>
<dbReference type="HOGENOM" id="CLU_2879275_0_0_9"/>
<dbReference type="Proteomes" id="UP000004459">
    <property type="component" value="Unassembled WGS sequence"/>
</dbReference>
<reference evidence="1 2" key="1">
    <citation type="submission" date="2011-08" db="EMBL/GenBank/DDBJ databases">
        <authorList>
            <person name="Weinstock G."/>
            <person name="Sodergren E."/>
            <person name="Clifton S."/>
            <person name="Fulton L."/>
            <person name="Fulton B."/>
            <person name="Courtney L."/>
            <person name="Fronick C."/>
            <person name="Harrison M."/>
            <person name="Strong C."/>
            <person name="Farmer C."/>
            <person name="Delahaunty K."/>
            <person name="Markovic C."/>
            <person name="Hall O."/>
            <person name="Minx P."/>
            <person name="Tomlinson C."/>
            <person name="Mitreva M."/>
            <person name="Hou S."/>
            <person name="Chen J."/>
            <person name="Wollam A."/>
            <person name="Pepin K.H."/>
            <person name="Johnson M."/>
            <person name="Bhonagiri V."/>
            <person name="Zhang X."/>
            <person name="Suruliraj S."/>
            <person name="Warren W."/>
            <person name="Chinwalla A."/>
            <person name="Mardis E.R."/>
            <person name="Wilson R.K."/>
        </authorList>
    </citation>
    <scope>NUCLEOTIDE SEQUENCE [LARGE SCALE GENOMIC DNA]</scope>
    <source>
        <strain evidence="1 2">ATCC 29863</strain>
    </source>
</reference>
<organism evidence="1 2">
    <name type="scientific">Flavonifractor plautii ATCC 29863</name>
    <dbReference type="NCBI Taxonomy" id="411475"/>
    <lineage>
        <taxon>Bacteria</taxon>
        <taxon>Bacillati</taxon>
        <taxon>Bacillota</taxon>
        <taxon>Clostridia</taxon>
        <taxon>Eubacteriales</taxon>
        <taxon>Oscillospiraceae</taxon>
        <taxon>Flavonifractor</taxon>
    </lineage>
</organism>
<sequence>MIKFQSFIGIQKPDNPPPGFRGLIPAVLLFSLFFDDCPPCTPMAPKGQLRRIDKTTPFSAEQI</sequence>